<evidence type="ECO:0000256" key="2">
    <source>
        <dbReference type="ARBA" id="ARBA00006411"/>
    </source>
</evidence>
<protein>
    <submittedName>
        <fullName evidence="5">ESX secretion-associated protein EspG</fullName>
    </submittedName>
</protein>
<proteinExistence type="inferred from homology"/>
<dbReference type="RefSeq" id="WP_243070654.1">
    <property type="nucleotide sequence ID" value="NZ_JAIVFL010000001.1"/>
</dbReference>
<dbReference type="Proteomes" id="UP001139068">
    <property type="component" value="Unassembled WGS sequence"/>
</dbReference>
<name>A0ABS9YSI5_9MYCO</name>
<comment type="subcellular location">
    <subcellularLocation>
        <location evidence="1">Cytoplasm</location>
    </subcellularLocation>
</comment>
<dbReference type="EMBL" id="JAIVFL010000001">
    <property type="protein sequence ID" value="MCI4674191.1"/>
    <property type="molecule type" value="Genomic_DNA"/>
</dbReference>
<reference evidence="5" key="1">
    <citation type="journal article" date="2022" name="ISME J.">
        <title>Identification of active gaseous-alkane degraders at natural gas seeps.</title>
        <authorList>
            <person name="Farhan Ul Haque M."/>
            <person name="Hernandez M."/>
            <person name="Crombie A.T."/>
            <person name="Murrell J.C."/>
        </authorList>
    </citation>
    <scope>NUCLEOTIDE SEQUENCE</scope>
    <source>
        <strain evidence="5">ANDR5</strain>
    </source>
</reference>
<comment type="similarity">
    <text evidence="2">Belongs to the EspG family.</text>
</comment>
<evidence type="ECO:0000313" key="6">
    <source>
        <dbReference type="Proteomes" id="UP001139068"/>
    </source>
</evidence>
<keyword evidence="4" id="KW-0143">Chaperone</keyword>
<dbReference type="Pfam" id="PF14011">
    <property type="entry name" value="ESX-1_EspG"/>
    <property type="match status" value="1"/>
</dbReference>
<evidence type="ECO:0000313" key="5">
    <source>
        <dbReference type="EMBL" id="MCI4674191.1"/>
    </source>
</evidence>
<organism evidence="5 6">
    <name type="scientific">Candidatus Mycolicibacterium alkanivorans</name>
    <dbReference type="NCBI Taxonomy" id="2954114"/>
    <lineage>
        <taxon>Bacteria</taxon>
        <taxon>Bacillati</taxon>
        <taxon>Actinomycetota</taxon>
        <taxon>Actinomycetes</taxon>
        <taxon>Mycobacteriales</taxon>
        <taxon>Mycobacteriaceae</taxon>
        <taxon>Mycolicibacterium</taxon>
    </lineage>
</organism>
<comment type="caution">
    <text evidence="5">The sequence shown here is derived from an EMBL/GenBank/DDBJ whole genome shotgun (WGS) entry which is preliminary data.</text>
</comment>
<evidence type="ECO:0000256" key="3">
    <source>
        <dbReference type="ARBA" id="ARBA00022490"/>
    </source>
</evidence>
<keyword evidence="6" id="KW-1185">Reference proteome</keyword>
<evidence type="ECO:0000256" key="4">
    <source>
        <dbReference type="ARBA" id="ARBA00023186"/>
    </source>
</evidence>
<gene>
    <name evidence="5" type="ORF">K9U37_04280</name>
</gene>
<sequence length="277" mass="29882">MLTTTVDGLWVLQVLSGIEVLAPELGLRPHLPSVETEQMALAHPIAAELRAVGVITDSGCVDEAVLEWLTVLSRRDVALLVYAQTPAHETEPDRVLLARFAQWWVALERSGIMVRISGVGTATSEGSAGMLVNSQIERLCGEMKPAPLRPVTLDVAELLGAVRDRASLRTFLVDKKLDGDQIATLTLAADTEHSAQASVVAIQSGVANRPARSHIEQGAVTIIDTPQGRLVSEHVSRGGKSWMIVSPGSTGNIAQAVQKMVRRLPAEDEWYSHRKVV</sequence>
<evidence type="ECO:0000256" key="1">
    <source>
        <dbReference type="ARBA" id="ARBA00004496"/>
    </source>
</evidence>
<dbReference type="InterPro" id="IPR025734">
    <property type="entry name" value="EspG"/>
</dbReference>
<keyword evidence="3" id="KW-0963">Cytoplasm</keyword>
<accession>A0ABS9YSI5</accession>